<proteinExistence type="predicted"/>
<dbReference type="OrthoDB" id="7669876at2759"/>
<feature type="compositionally biased region" description="Polar residues" evidence="1">
    <location>
        <begin position="88"/>
        <end position="98"/>
    </location>
</feature>
<dbReference type="AlphaFoldDB" id="A0A8X6G0E2"/>
<reference evidence="2" key="1">
    <citation type="submission" date="2020-07" db="EMBL/GenBank/DDBJ databases">
        <title>Multicomponent nature underlies the extraordinary mechanical properties of spider dragline silk.</title>
        <authorList>
            <person name="Kono N."/>
            <person name="Nakamura H."/>
            <person name="Mori M."/>
            <person name="Yoshida Y."/>
            <person name="Ohtoshi R."/>
            <person name="Malay A.D."/>
            <person name="Moran D.A.P."/>
            <person name="Tomita M."/>
            <person name="Numata K."/>
            <person name="Arakawa K."/>
        </authorList>
    </citation>
    <scope>NUCLEOTIDE SEQUENCE</scope>
</reference>
<evidence type="ECO:0000313" key="2">
    <source>
        <dbReference type="EMBL" id="GFQ71308.1"/>
    </source>
</evidence>
<dbReference type="Proteomes" id="UP000887116">
    <property type="component" value="Unassembled WGS sequence"/>
</dbReference>
<gene>
    <name evidence="2" type="ORF">TNCT_594511</name>
</gene>
<comment type="caution">
    <text evidence="2">The sequence shown here is derived from an EMBL/GenBank/DDBJ whole genome shotgun (WGS) entry which is preliminary data.</text>
</comment>
<feature type="region of interest" description="Disordered" evidence="1">
    <location>
        <begin position="77"/>
        <end position="98"/>
    </location>
</feature>
<evidence type="ECO:0000256" key="1">
    <source>
        <dbReference type="SAM" id="MobiDB-lite"/>
    </source>
</evidence>
<feature type="region of interest" description="Disordered" evidence="1">
    <location>
        <begin position="173"/>
        <end position="196"/>
    </location>
</feature>
<organism evidence="2 3">
    <name type="scientific">Trichonephila clavata</name>
    <name type="common">Joro spider</name>
    <name type="synonym">Nephila clavata</name>
    <dbReference type="NCBI Taxonomy" id="2740835"/>
    <lineage>
        <taxon>Eukaryota</taxon>
        <taxon>Metazoa</taxon>
        <taxon>Ecdysozoa</taxon>
        <taxon>Arthropoda</taxon>
        <taxon>Chelicerata</taxon>
        <taxon>Arachnida</taxon>
        <taxon>Araneae</taxon>
        <taxon>Araneomorphae</taxon>
        <taxon>Entelegynae</taxon>
        <taxon>Araneoidea</taxon>
        <taxon>Nephilidae</taxon>
        <taxon>Trichonephila</taxon>
    </lineage>
</organism>
<protein>
    <submittedName>
        <fullName evidence="2">Uncharacterized protein</fullName>
    </submittedName>
</protein>
<feature type="compositionally biased region" description="Acidic residues" evidence="1">
    <location>
        <begin position="177"/>
        <end position="191"/>
    </location>
</feature>
<evidence type="ECO:0000313" key="3">
    <source>
        <dbReference type="Proteomes" id="UP000887116"/>
    </source>
</evidence>
<keyword evidence="3" id="KW-1185">Reference proteome</keyword>
<sequence>MEDTLICFVCNKSDGKIILFSEETLRKCRTVLKIRKKYNLKYKDIILPDEYIGSGYHRECYKAFTGVMKKYLTSKPVNSTKNSEKQKSVSVSTYNSSPTTPLIPELTAELSCLQSLTESSITSQSSLISDSIESKPTTFQGNRHLQNLPTESSSILQPSLIFDSIKLQSTTSQENTEIFEPDVSDNNDSTEDANILNENDASTNNYQIVCVFCNREHKKLRSKMLPLHKADTNQFKSSVLLNVEGQEDYAELLNKLKNFSDPKISYHTECRVNFNNKISSFHKKHPVKMIGIVIGNITN</sequence>
<accession>A0A8X6G0E2</accession>
<dbReference type="EMBL" id="BMAO01001136">
    <property type="protein sequence ID" value="GFQ71308.1"/>
    <property type="molecule type" value="Genomic_DNA"/>
</dbReference>
<name>A0A8X6G0E2_TRICU</name>